<accession>A0ACA8R4F6</accession>
<dbReference type="Proteomes" id="UP000825015">
    <property type="component" value="Chromosome"/>
</dbReference>
<reference evidence="1" key="1">
    <citation type="submission" date="2019-06" db="EMBL/GenBank/DDBJ databases">
        <title>Complete genome sequence of Methanobrevibacter arboriphilus strain SA.</title>
        <authorList>
            <person name="Asakawa S."/>
        </authorList>
    </citation>
    <scope>NUCLEOTIDE SEQUENCE</scope>
    <source>
        <strain evidence="1">SA</strain>
    </source>
</reference>
<protein>
    <submittedName>
        <fullName evidence="1">Uncharacterized protein</fullName>
    </submittedName>
</protein>
<proteinExistence type="predicted"/>
<dbReference type="EMBL" id="AP019779">
    <property type="protein sequence ID" value="BBL62413.1"/>
    <property type="molecule type" value="Genomic_DNA"/>
</dbReference>
<organism evidence="1 2">
    <name type="scientific">Methanobrevibacter arboriphilus</name>
    <dbReference type="NCBI Taxonomy" id="39441"/>
    <lineage>
        <taxon>Archaea</taxon>
        <taxon>Methanobacteriati</taxon>
        <taxon>Methanobacteriota</taxon>
        <taxon>Methanomada group</taxon>
        <taxon>Methanobacteria</taxon>
        <taxon>Methanobacteriales</taxon>
        <taxon>Methanobacteriaceae</taxon>
        <taxon>Methanobrevibacter</taxon>
    </lineage>
</organism>
<name>A0ACA8R4F6_METAZ</name>
<gene>
    <name evidence="1" type="ORF">MarbSA_14530</name>
</gene>
<keyword evidence="2" id="KW-1185">Reference proteome</keyword>
<sequence>MDSLEIRLSSTPNLIKEKKNIKSYINDWEDTLEEIETELRNREQDYTCY</sequence>
<evidence type="ECO:0000313" key="1">
    <source>
        <dbReference type="EMBL" id="BBL62413.1"/>
    </source>
</evidence>
<evidence type="ECO:0000313" key="2">
    <source>
        <dbReference type="Proteomes" id="UP000825015"/>
    </source>
</evidence>